<feature type="transmembrane region" description="Helical" evidence="3">
    <location>
        <begin position="442"/>
        <end position="460"/>
    </location>
</feature>
<evidence type="ECO:0000256" key="3">
    <source>
        <dbReference type="SAM" id="Phobius"/>
    </source>
</evidence>
<evidence type="ECO:0000313" key="6">
    <source>
        <dbReference type="Proteomes" id="UP001152759"/>
    </source>
</evidence>
<dbReference type="Pfam" id="PF07690">
    <property type="entry name" value="MFS_1"/>
    <property type="match status" value="2"/>
</dbReference>
<dbReference type="InterPro" id="IPR020846">
    <property type="entry name" value="MFS_dom"/>
</dbReference>
<keyword evidence="3" id="KW-0812">Transmembrane</keyword>
<dbReference type="AlphaFoldDB" id="A0A9P0F601"/>
<evidence type="ECO:0000313" key="5">
    <source>
        <dbReference type="EMBL" id="CAH0393760.1"/>
    </source>
</evidence>
<feature type="transmembrane region" description="Helical" evidence="3">
    <location>
        <begin position="407"/>
        <end position="430"/>
    </location>
</feature>
<dbReference type="CDD" id="cd17352">
    <property type="entry name" value="MFS_MCT_SLC16"/>
    <property type="match status" value="1"/>
</dbReference>
<feature type="transmembrane region" description="Helical" evidence="3">
    <location>
        <begin position="122"/>
        <end position="143"/>
    </location>
</feature>
<dbReference type="PROSITE" id="PS50850">
    <property type="entry name" value="MFS"/>
    <property type="match status" value="1"/>
</dbReference>
<feature type="transmembrane region" description="Helical" evidence="3">
    <location>
        <begin position="381"/>
        <end position="401"/>
    </location>
</feature>
<feature type="domain" description="Major facilitator superfamily (MFS) profile" evidence="4">
    <location>
        <begin position="1"/>
        <end position="496"/>
    </location>
</feature>
<dbReference type="SUPFAM" id="SSF103473">
    <property type="entry name" value="MFS general substrate transporter"/>
    <property type="match status" value="1"/>
</dbReference>
<accession>A0A9P0F601</accession>
<dbReference type="InterPro" id="IPR036259">
    <property type="entry name" value="MFS_trans_sf"/>
</dbReference>
<gene>
    <name evidence="5" type="ORF">BEMITA_LOCUS12123</name>
</gene>
<dbReference type="GO" id="GO:0016020">
    <property type="term" value="C:membrane"/>
    <property type="evidence" value="ECO:0007669"/>
    <property type="project" value="UniProtKB-SubCell"/>
</dbReference>
<dbReference type="EMBL" id="OU963868">
    <property type="protein sequence ID" value="CAH0393760.1"/>
    <property type="molecule type" value="Genomic_DNA"/>
</dbReference>
<feature type="region of interest" description="Disordered" evidence="2">
    <location>
        <begin position="190"/>
        <end position="213"/>
    </location>
</feature>
<evidence type="ECO:0000259" key="4">
    <source>
        <dbReference type="PROSITE" id="PS50850"/>
    </source>
</evidence>
<comment type="subcellular location">
    <subcellularLocation>
        <location evidence="1">Membrane</location>
        <topology evidence="1">Multi-pass membrane protein</topology>
    </subcellularLocation>
</comment>
<dbReference type="InterPro" id="IPR011701">
    <property type="entry name" value="MFS"/>
</dbReference>
<sequence>MQQATSLVAADGITYSYGVFYDEWIKYFGEEKSLTALVSAILVGTTLCSGPVSSAFVNKYGCRPVAIAGSLIASLALIISAYANSVHTLLITAGLGTGLGFGLIYLPAIVSVTCYFERYRSLATGIAVCGSGFGTFILAPLLTKLTEHFGWRTCILCTGVFVLSCIFFGLLFRPLEEIEIPDSAEDIPSAVGNGEMGGTQQRPHSVHGHYSILPQNGSATTPSAKLFVSDKHLPTENAYSRLALSQPLLYKGPAGTGAHDHSHKKHKIHASHSNLKNAHSGVMYRKDVFYSGSTKNLHHDDTLICSPETKDTLNEMLDFSLFKEVLFTLFALSNFLTSNLGEERLVPRDQRSYLLAIVGIANTVGRVVLGYISDKPYINRLYIYNGSLTIGGIATILSAFCDDFWSLAVYCAVFGFTIGVYVGLTSVVLVDLIGLDKLTNAFGLLLLFQGIASFVGSPLAGFLTDKTGTYTWGFHLAGVCIALSGMMLFVVPSIQRRREKTKKLEQSENIAAEDCS</sequence>
<reference evidence="5" key="1">
    <citation type="submission" date="2021-12" db="EMBL/GenBank/DDBJ databases">
        <authorList>
            <person name="King R."/>
        </authorList>
    </citation>
    <scope>NUCLEOTIDE SEQUENCE</scope>
</reference>
<feature type="transmembrane region" description="Helical" evidence="3">
    <location>
        <begin position="64"/>
        <end position="83"/>
    </location>
</feature>
<organism evidence="5 6">
    <name type="scientific">Bemisia tabaci</name>
    <name type="common">Sweetpotato whitefly</name>
    <name type="synonym">Aleurodes tabaci</name>
    <dbReference type="NCBI Taxonomy" id="7038"/>
    <lineage>
        <taxon>Eukaryota</taxon>
        <taxon>Metazoa</taxon>
        <taxon>Ecdysozoa</taxon>
        <taxon>Arthropoda</taxon>
        <taxon>Hexapoda</taxon>
        <taxon>Insecta</taxon>
        <taxon>Pterygota</taxon>
        <taxon>Neoptera</taxon>
        <taxon>Paraneoptera</taxon>
        <taxon>Hemiptera</taxon>
        <taxon>Sternorrhyncha</taxon>
        <taxon>Aleyrodoidea</taxon>
        <taxon>Aleyrodidae</taxon>
        <taxon>Aleyrodinae</taxon>
        <taxon>Bemisia</taxon>
    </lineage>
</organism>
<dbReference type="PANTHER" id="PTHR11360">
    <property type="entry name" value="MONOCARBOXYLATE TRANSPORTER"/>
    <property type="match status" value="1"/>
</dbReference>
<name>A0A9P0F601_BEMTA</name>
<feature type="transmembrane region" description="Helical" evidence="3">
    <location>
        <begin position="149"/>
        <end position="172"/>
    </location>
</feature>
<proteinExistence type="predicted"/>
<keyword evidence="3" id="KW-0472">Membrane</keyword>
<dbReference type="PANTHER" id="PTHR11360:SF284">
    <property type="entry name" value="EG:103B4.3 PROTEIN-RELATED"/>
    <property type="match status" value="1"/>
</dbReference>
<dbReference type="InterPro" id="IPR050327">
    <property type="entry name" value="Proton-linked_MCT"/>
</dbReference>
<feature type="transmembrane region" description="Helical" evidence="3">
    <location>
        <begin position="89"/>
        <end position="110"/>
    </location>
</feature>
<keyword evidence="3" id="KW-1133">Transmembrane helix</keyword>
<keyword evidence="6" id="KW-1185">Reference proteome</keyword>
<dbReference type="Proteomes" id="UP001152759">
    <property type="component" value="Chromosome 7"/>
</dbReference>
<feature type="transmembrane region" description="Helical" evidence="3">
    <location>
        <begin position="472"/>
        <end position="494"/>
    </location>
</feature>
<dbReference type="Gene3D" id="1.20.1250.20">
    <property type="entry name" value="MFS general substrate transporter like domains"/>
    <property type="match status" value="2"/>
</dbReference>
<feature type="transmembrane region" description="Helical" evidence="3">
    <location>
        <begin position="34"/>
        <end position="57"/>
    </location>
</feature>
<evidence type="ECO:0000256" key="2">
    <source>
        <dbReference type="SAM" id="MobiDB-lite"/>
    </source>
</evidence>
<evidence type="ECO:0000256" key="1">
    <source>
        <dbReference type="ARBA" id="ARBA00004141"/>
    </source>
</evidence>
<dbReference type="GO" id="GO:0008028">
    <property type="term" value="F:monocarboxylic acid transmembrane transporter activity"/>
    <property type="evidence" value="ECO:0007669"/>
    <property type="project" value="TreeGrafter"/>
</dbReference>
<protein>
    <recommendedName>
        <fullName evidence="4">Major facilitator superfamily (MFS) profile domain-containing protein</fullName>
    </recommendedName>
</protein>